<reference evidence="5 7" key="1">
    <citation type="submission" date="2016-06" db="EMBL/GenBank/DDBJ databases">
        <title>Complete genome sequence of Streptomyces griseochromogenes ATCC 14511, the Blasticidin S producer.</title>
        <authorList>
            <person name="Wu L."/>
        </authorList>
    </citation>
    <scope>NUCLEOTIDE SEQUENCE [LARGE SCALE GENOMIC DNA]</scope>
    <source>
        <strain evidence="5 7">ATCC 14511</strain>
    </source>
</reference>
<dbReference type="GO" id="GO:0016491">
    <property type="term" value="F:oxidoreductase activity"/>
    <property type="evidence" value="ECO:0007669"/>
    <property type="project" value="UniProtKB-KW"/>
</dbReference>
<dbReference type="InterPro" id="IPR023985">
    <property type="entry name" value="SDR_subfam_1"/>
</dbReference>
<dbReference type="KEGG" id="sgs:AVL59_28655"/>
<dbReference type="EMBL" id="CP016279">
    <property type="protein sequence ID" value="ANP52986.1"/>
    <property type="molecule type" value="Genomic_DNA"/>
</dbReference>
<name>A0A1B1B2D4_9ACTN</name>
<evidence type="ECO:0000313" key="7">
    <source>
        <dbReference type="Proteomes" id="UP000092659"/>
    </source>
</evidence>
<gene>
    <name evidence="5" type="ORF">AVL59_28655</name>
    <name evidence="6" type="ORF">J2Z21_000565</name>
</gene>
<dbReference type="PRINTS" id="PR00081">
    <property type="entry name" value="GDHRDH"/>
</dbReference>
<dbReference type="CDD" id="cd05233">
    <property type="entry name" value="SDR_c"/>
    <property type="match status" value="1"/>
</dbReference>
<dbReference type="AlphaFoldDB" id="A0A1B1B2D4"/>
<proteinExistence type="inferred from homology"/>
<evidence type="ECO:0000313" key="8">
    <source>
        <dbReference type="Proteomes" id="UP001519309"/>
    </source>
</evidence>
<dbReference type="NCBIfam" id="NF009467">
    <property type="entry name" value="PRK12826.1-3"/>
    <property type="match status" value="1"/>
</dbReference>
<dbReference type="SUPFAM" id="SSF51735">
    <property type="entry name" value="NAD(P)-binding Rossmann-fold domains"/>
    <property type="match status" value="1"/>
</dbReference>
<dbReference type="Proteomes" id="UP000092659">
    <property type="component" value="Chromosome"/>
</dbReference>
<dbReference type="OrthoDB" id="5173603at2"/>
<dbReference type="PANTHER" id="PTHR24321">
    <property type="entry name" value="DEHYDROGENASES, SHORT CHAIN"/>
    <property type="match status" value="1"/>
</dbReference>
<dbReference type="PROSITE" id="PS00061">
    <property type="entry name" value="ADH_SHORT"/>
    <property type="match status" value="1"/>
</dbReference>
<accession>A0A1B1B2D4</accession>
<comment type="similarity">
    <text evidence="1 4">Belongs to the short-chain dehydrogenases/reductases (SDR) family.</text>
</comment>
<evidence type="ECO:0000313" key="6">
    <source>
        <dbReference type="EMBL" id="MBP2047643.1"/>
    </source>
</evidence>
<dbReference type="RefSeq" id="WP_067310030.1">
    <property type="nucleotide sequence ID" value="NZ_CP016279.1"/>
</dbReference>
<dbReference type="FunFam" id="3.40.50.720:FF:000084">
    <property type="entry name" value="Short-chain dehydrogenase reductase"/>
    <property type="match status" value="1"/>
</dbReference>
<dbReference type="InterPro" id="IPR002347">
    <property type="entry name" value="SDR_fam"/>
</dbReference>
<dbReference type="NCBIfam" id="TIGR03971">
    <property type="entry name" value="SDR_subfam_1"/>
    <property type="match status" value="1"/>
</dbReference>
<dbReference type="EMBL" id="JAGGLP010000001">
    <property type="protein sequence ID" value="MBP2047643.1"/>
    <property type="molecule type" value="Genomic_DNA"/>
</dbReference>
<dbReference type="Gene3D" id="3.40.50.720">
    <property type="entry name" value="NAD(P)-binding Rossmann-like Domain"/>
    <property type="match status" value="1"/>
</dbReference>
<evidence type="ECO:0000256" key="1">
    <source>
        <dbReference type="ARBA" id="ARBA00006484"/>
    </source>
</evidence>
<keyword evidence="8" id="KW-1185">Reference proteome</keyword>
<sequence>MGRVEGKVALITGAARGQGRSHAVRLAQEGAHIIASDICQEVGSTHYTLATSDDLKETRRLVENEGGKILTVSADVREPEQLRAAVDAGLAEFGHIDVVCANAGIGSLGRAWELSDKQWGDMLDVNLTGAWNTVRAVIPHMIEAGRGGSIIFTNSVAGTLGRPNMAHYAASKHGLVGLMRSLANELAPYYIRVNSIHPGNVDTDMVQNITGRRLLLPDVEDPSREEFAEAAAALSVIPVPWVESIDISNAVLWLASEEARYVTGATLPVDAGAAIKA</sequence>
<dbReference type="STRING" id="68214.AVL59_28655"/>
<keyword evidence="2" id="KW-0560">Oxidoreductase</keyword>
<dbReference type="PANTHER" id="PTHR24321:SF8">
    <property type="entry name" value="ESTRADIOL 17-BETA-DEHYDROGENASE 8-RELATED"/>
    <property type="match status" value="1"/>
</dbReference>
<keyword evidence="3" id="KW-0520">NAD</keyword>
<evidence type="ECO:0000256" key="4">
    <source>
        <dbReference type="RuleBase" id="RU000363"/>
    </source>
</evidence>
<dbReference type="PRINTS" id="PR00080">
    <property type="entry name" value="SDRFAMILY"/>
</dbReference>
<dbReference type="Proteomes" id="UP001519309">
    <property type="component" value="Unassembled WGS sequence"/>
</dbReference>
<evidence type="ECO:0000313" key="5">
    <source>
        <dbReference type="EMBL" id="ANP52986.1"/>
    </source>
</evidence>
<evidence type="ECO:0000256" key="3">
    <source>
        <dbReference type="ARBA" id="ARBA00023027"/>
    </source>
</evidence>
<dbReference type="InterPro" id="IPR036291">
    <property type="entry name" value="NAD(P)-bd_dom_sf"/>
</dbReference>
<protein>
    <submittedName>
        <fullName evidence="5">3-ketoacyl-ACP reductase</fullName>
    </submittedName>
    <submittedName>
        <fullName evidence="6">SDR family mycofactocin-dependent oxidoreductase</fullName>
    </submittedName>
</protein>
<evidence type="ECO:0000256" key="2">
    <source>
        <dbReference type="ARBA" id="ARBA00023002"/>
    </source>
</evidence>
<organism evidence="5 7">
    <name type="scientific">Streptomyces griseochromogenes</name>
    <dbReference type="NCBI Taxonomy" id="68214"/>
    <lineage>
        <taxon>Bacteria</taxon>
        <taxon>Bacillati</taxon>
        <taxon>Actinomycetota</taxon>
        <taxon>Actinomycetes</taxon>
        <taxon>Kitasatosporales</taxon>
        <taxon>Streptomycetaceae</taxon>
        <taxon>Streptomyces</taxon>
    </lineage>
</organism>
<reference evidence="6 8" key="2">
    <citation type="submission" date="2021-03" db="EMBL/GenBank/DDBJ databases">
        <title>Genomic Encyclopedia of Type Strains, Phase IV (KMG-IV): sequencing the most valuable type-strain genomes for metagenomic binning, comparative biology and taxonomic classification.</title>
        <authorList>
            <person name="Goeker M."/>
        </authorList>
    </citation>
    <scope>NUCLEOTIDE SEQUENCE [LARGE SCALE GENOMIC DNA]</scope>
    <source>
        <strain evidence="6 8">DSM 40499</strain>
    </source>
</reference>
<dbReference type="Pfam" id="PF00106">
    <property type="entry name" value="adh_short"/>
    <property type="match status" value="1"/>
</dbReference>
<dbReference type="InterPro" id="IPR020904">
    <property type="entry name" value="Sc_DH/Rdtase_CS"/>
</dbReference>